<sequence>MLPLCAMRCNTFTTINALVESRPEVGSSRNRTMGSWMISMPILTRRRSPPDTPRWPSSPIMVLAARRRPSWSIRACTRLCFLDLERVRGRRNSAENMRVSSTVSIG</sequence>
<accession>A0AAV7GCY3</accession>
<organism evidence="1 2">
    <name type="scientific">Dendrobium chrysotoxum</name>
    <name type="common">Orchid</name>
    <dbReference type="NCBI Taxonomy" id="161865"/>
    <lineage>
        <taxon>Eukaryota</taxon>
        <taxon>Viridiplantae</taxon>
        <taxon>Streptophyta</taxon>
        <taxon>Embryophyta</taxon>
        <taxon>Tracheophyta</taxon>
        <taxon>Spermatophyta</taxon>
        <taxon>Magnoliopsida</taxon>
        <taxon>Liliopsida</taxon>
        <taxon>Asparagales</taxon>
        <taxon>Orchidaceae</taxon>
        <taxon>Epidendroideae</taxon>
        <taxon>Malaxideae</taxon>
        <taxon>Dendrobiinae</taxon>
        <taxon>Dendrobium</taxon>
    </lineage>
</organism>
<reference evidence="1 2" key="1">
    <citation type="journal article" date="2021" name="Hortic Res">
        <title>Chromosome-scale assembly of the Dendrobium chrysotoxum genome enhances the understanding of orchid evolution.</title>
        <authorList>
            <person name="Zhang Y."/>
            <person name="Zhang G.Q."/>
            <person name="Zhang D."/>
            <person name="Liu X.D."/>
            <person name="Xu X.Y."/>
            <person name="Sun W.H."/>
            <person name="Yu X."/>
            <person name="Zhu X."/>
            <person name="Wang Z.W."/>
            <person name="Zhao X."/>
            <person name="Zhong W.Y."/>
            <person name="Chen H."/>
            <person name="Yin W.L."/>
            <person name="Huang T."/>
            <person name="Niu S.C."/>
            <person name="Liu Z.J."/>
        </authorList>
    </citation>
    <scope>NUCLEOTIDE SEQUENCE [LARGE SCALE GENOMIC DNA]</scope>
    <source>
        <strain evidence="1">Lindl</strain>
    </source>
</reference>
<name>A0AAV7GCY3_DENCH</name>
<evidence type="ECO:0000313" key="1">
    <source>
        <dbReference type="EMBL" id="KAH0454321.1"/>
    </source>
</evidence>
<comment type="caution">
    <text evidence="1">The sequence shown here is derived from an EMBL/GenBank/DDBJ whole genome shotgun (WGS) entry which is preliminary data.</text>
</comment>
<protein>
    <submittedName>
        <fullName evidence="1">Uncharacterized protein</fullName>
    </submittedName>
</protein>
<keyword evidence="2" id="KW-1185">Reference proteome</keyword>
<evidence type="ECO:0000313" key="2">
    <source>
        <dbReference type="Proteomes" id="UP000775213"/>
    </source>
</evidence>
<proteinExistence type="predicted"/>
<dbReference type="EMBL" id="JAGFBR010000015">
    <property type="protein sequence ID" value="KAH0454321.1"/>
    <property type="molecule type" value="Genomic_DNA"/>
</dbReference>
<gene>
    <name evidence="1" type="ORF">IEQ34_016245</name>
</gene>
<dbReference type="Proteomes" id="UP000775213">
    <property type="component" value="Unassembled WGS sequence"/>
</dbReference>
<dbReference type="AlphaFoldDB" id="A0AAV7GCY3"/>